<evidence type="ECO:0000256" key="2">
    <source>
        <dbReference type="ARBA" id="ARBA00022448"/>
    </source>
</evidence>
<keyword evidence="4 6" id="KW-0067">ATP-binding</keyword>
<organism evidence="6 7">
    <name type="scientific">Egicoccus halophilus</name>
    <dbReference type="NCBI Taxonomy" id="1670830"/>
    <lineage>
        <taxon>Bacteria</taxon>
        <taxon>Bacillati</taxon>
        <taxon>Actinomycetota</taxon>
        <taxon>Nitriliruptoria</taxon>
        <taxon>Egicoccales</taxon>
        <taxon>Egicoccaceae</taxon>
        <taxon>Egicoccus</taxon>
    </lineage>
</organism>
<dbReference type="InterPro" id="IPR003439">
    <property type="entry name" value="ABC_transporter-like_ATP-bd"/>
</dbReference>
<name>A0A8J3AA74_9ACTN</name>
<dbReference type="InterPro" id="IPR003593">
    <property type="entry name" value="AAA+_ATPase"/>
</dbReference>
<dbReference type="RefSeq" id="WP_130650099.1">
    <property type="nucleotide sequence ID" value="NZ_BMHA01000011.1"/>
</dbReference>
<dbReference type="GO" id="GO:0005524">
    <property type="term" value="F:ATP binding"/>
    <property type="evidence" value="ECO:0007669"/>
    <property type="project" value="UniProtKB-KW"/>
</dbReference>
<dbReference type="OrthoDB" id="5296765at2"/>
<comment type="similarity">
    <text evidence="1">Belongs to the ABC transporter superfamily.</text>
</comment>
<keyword evidence="7" id="KW-1185">Reference proteome</keyword>
<evidence type="ECO:0000256" key="3">
    <source>
        <dbReference type="ARBA" id="ARBA00022741"/>
    </source>
</evidence>
<dbReference type="CDD" id="cd03235">
    <property type="entry name" value="ABC_Metallic_Cations"/>
    <property type="match status" value="1"/>
</dbReference>
<dbReference type="Gene3D" id="3.40.50.300">
    <property type="entry name" value="P-loop containing nucleotide triphosphate hydrolases"/>
    <property type="match status" value="1"/>
</dbReference>
<dbReference type="InterPro" id="IPR050153">
    <property type="entry name" value="Metal_Ion_Import_ABC"/>
</dbReference>
<feature type="domain" description="ABC transporter" evidence="5">
    <location>
        <begin position="7"/>
        <end position="240"/>
    </location>
</feature>
<gene>
    <name evidence="6" type="ORF">GCM10011354_28450</name>
</gene>
<sequence>MAPAPAVELVDVTAGYGAVPVLERLSLRVEAGELVGVVGPSGAGKTTLLRLLTGDADRHHGEVRLFGEPVGRRPPRRVGVVPQLGTIDWDFPLRVREAVLLGLVPRTRRVPWFARDERQRVDTLLERLGIGELGDRFIRELSGGQQQRVLLARALVREADLLLLDEPTSGVDLATRHDVLHLIGELNAEGIAVLLTTHDLNWVATHLPRIVCFASGVVADGPPGSVLTSETLMLTYGAPMRVVRDGGTVVVVDEEPLLEARSPAVPPTRPLG</sequence>
<reference evidence="6" key="2">
    <citation type="submission" date="2020-09" db="EMBL/GenBank/DDBJ databases">
        <authorList>
            <person name="Sun Q."/>
            <person name="Zhou Y."/>
        </authorList>
    </citation>
    <scope>NUCLEOTIDE SEQUENCE</scope>
    <source>
        <strain evidence="6">CGMCC 1.14988</strain>
    </source>
</reference>
<dbReference type="Pfam" id="PF00005">
    <property type="entry name" value="ABC_tran"/>
    <property type="match status" value="1"/>
</dbReference>
<keyword evidence="3" id="KW-0547">Nucleotide-binding</keyword>
<protein>
    <submittedName>
        <fullName evidence="6">ABC transporter ATP-binding protein</fullName>
    </submittedName>
</protein>
<dbReference type="AlphaFoldDB" id="A0A8J3AA74"/>
<accession>A0A8J3AA74</accession>
<dbReference type="PROSITE" id="PS50893">
    <property type="entry name" value="ABC_TRANSPORTER_2"/>
    <property type="match status" value="1"/>
</dbReference>
<proteinExistence type="inferred from homology"/>
<dbReference type="PANTHER" id="PTHR42734:SF5">
    <property type="entry name" value="IRON TRANSPORT SYSTEM ATP-BINDING PROTEIN HI_0361-RELATED"/>
    <property type="match status" value="1"/>
</dbReference>
<evidence type="ECO:0000313" key="7">
    <source>
        <dbReference type="Proteomes" id="UP000650511"/>
    </source>
</evidence>
<evidence type="ECO:0000256" key="4">
    <source>
        <dbReference type="ARBA" id="ARBA00022840"/>
    </source>
</evidence>
<dbReference type="InterPro" id="IPR017871">
    <property type="entry name" value="ABC_transporter-like_CS"/>
</dbReference>
<reference evidence="6" key="1">
    <citation type="journal article" date="2014" name="Int. J. Syst. Evol. Microbiol.">
        <title>Complete genome sequence of Corynebacterium casei LMG S-19264T (=DSM 44701T), isolated from a smear-ripened cheese.</title>
        <authorList>
            <consortium name="US DOE Joint Genome Institute (JGI-PGF)"/>
            <person name="Walter F."/>
            <person name="Albersmeier A."/>
            <person name="Kalinowski J."/>
            <person name="Ruckert C."/>
        </authorList>
    </citation>
    <scope>NUCLEOTIDE SEQUENCE</scope>
    <source>
        <strain evidence="6">CGMCC 1.14988</strain>
    </source>
</reference>
<evidence type="ECO:0000256" key="1">
    <source>
        <dbReference type="ARBA" id="ARBA00005417"/>
    </source>
</evidence>
<dbReference type="GO" id="GO:0016887">
    <property type="term" value="F:ATP hydrolysis activity"/>
    <property type="evidence" value="ECO:0007669"/>
    <property type="project" value="InterPro"/>
</dbReference>
<evidence type="ECO:0000313" key="6">
    <source>
        <dbReference type="EMBL" id="GGI08310.1"/>
    </source>
</evidence>
<evidence type="ECO:0000259" key="5">
    <source>
        <dbReference type="PROSITE" id="PS50893"/>
    </source>
</evidence>
<dbReference type="SUPFAM" id="SSF52540">
    <property type="entry name" value="P-loop containing nucleoside triphosphate hydrolases"/>
    <property type="match status" value="1"/>
</dbReference>
<comment type="caution">
    <text evidence="6">The sequence shown here is derived from an EMBL/GenBank/DDBJ whole genome shotgun (WGS) entry which is preliminary data.</text>
</comment>
<dbReference type="InterPro" id="IPR027417">
    <property type="entry name" value="P-loop_NTPase"/>
</dbReference>
<dbReference type="SMART" id="SM00382">
    <property type="entry name" value="AAA"/>
    <property type="match status" value="1"/>
</dbReference>
<keyword evidence="2" id="KW-0813">Transport</keyword>
<dbReference type="EMBL" id="BMHA01000011">
    <property type="protein sequence ID" value="GGI08310.1"/>
    <property type="molecule type" value="Genomic_DNA"/>
</dbReference>
<dbReference type="PANTHER" id="PTHR42734">
    <property type="entry name" value="METAL TRANSPORT SYSTEM ATP-BINDING PROTEIN TM_0124-RELATED"/>
    <property type="match status" value="1"/>
</dbReference>
<dbReference type="Proteomes" id="UP000650511">
    <property type="component" value="Unassembled WGS sequence"/>
</dbReference>
<dbReference type="PROSITE" id="PS00211">
    <property type="entry name" value="ABC_TRANSPORTER_1"/>
    <property type="match status" value="1"/>
</dbReference>